<gene>
    <name evidence="2" type="ORF">STEHIDRAFT_36800</name>
</gene>
<proteinExistence type="predicted"/>
<evidence type="ECO:0000313" key="2">
    <source>
        <dbReference type="EMBL" id="EIM79299.1"/>
    </source>
</evidence>
<feature type="non-terminal residue" evidence="2">
    <location>
        <position position="344"/>
    </location>
</feature>
<dbReference type="Pfam" id="PF09994">
    <property type="entry name" value="T6SS_Tle1-like_cat"/>
    <property type="match status" value="1"/>
</dbReference>
<organism evidence="2 3">
    <name type="scientific">Stereum hirsutum (strain FP-91666)</name>
    <name type="common">White-rot fungus</name>
    <dbReference type="NCBI Taxonomy" id="721885"/>
    <lineage>
        <taxon>Eukaryota</taxon>
        <taxon>Fungi</taxon>
        <taxon>Dikarya</taxon>
        <taxon>Basidiomycota</taxon>
        <taxon>Agaricomycotina</taxon>
        <taxon>Agaricomycetes</taxon>
        <taxon>Russulales</taxon>
        <taxon>Stereaceae</taxon>
        <taxon>Stereum</taxon>
    </lineage>
</organism>
<dbReference type="OrthoDB" id="538223at2759"/>
<dbReference type="RefSeq" id="XP_007311560.1">
    <property type="nucleotide sequence ID" value="XM_007311498.1"/>
</dbReference>
<protein>
    <recommendedName>
        <fullName evidence="1">T6SS Phospholipase effector Tle1-like catalytic domain-containing protein</fullName>
    </recommendedName>
</protein>
<feature type="non-terminal residue" evidence="2">
    <location>
        <position position="1"/>
    </location>
</feature>
<dbReference type="GeneID" id="18804555"/>
<dbReference type="KEGG" id="shs:STEHIDRAFT_36800"/>
<dbReference type="AlphaFoldDB" id="R7RVU3"/>
<dbReference type="PANTHER" id="PTHR33840">
    <property type="match status" value="1"/>
</dbReference>
<feature type="domain" description="T6SS Phospholipase effector Tle1-like catalytic" evidence="1">
    <location>
        <begin position="2"/>
        <end position="261"/>
    </location>
</feature>
<keyword evidence="3" id="KW-1185">Reference proteome</keyword>
<dbReference type="EMBL" id="JH687406">
    <property type="protein sequence ID" value="EIM79299.1"/>
    <property type="molecule type" value="Genomic_DNA"/>
</dbReference>
<accession>R7RVU3</accession>
<dbReference type="InterPro" id="IPR018712">
    <property type="entry name" value="Tle1-like_cat"/>
</dbReference>
<sequence>GRNLVVCIDGTSNQFGEKNTNVIELYHLLEKDNTQVTFYNSGIGTYARPSFRSWTFYKQVLGHKVDLAIAWNFEKTVLSAYQWLSERYHTGDRIFLFGKELEQPFDSRGAYQVRCLSAMIETVGLIHEGNAAQIPFAFELYADTGKSDNAREMAKRFKDTFGRAISVHFVGAWDTVSSIGIFRDKTLPGTTSGMKHVCFFRHALALDERRVKFLPEYAYEGSAAPDQHRQTDAESSVDGNMHHDLVPQTKEVWFAGTHSDIQPPLRWMSYEASAAGLRLLPVSTAWEIKANLAVHESLTTVWWLFEALPWKRLTYRNEHGQTNRPHLGAGRHIRLGQKIHSSVL</sequence>
<dbReference type="Proteomes" id="UP000053927">
    <property type="component" value="Unassembled WGS sequence"/>
</dbReference>
<name>R7RVU3_STEHR</name>
<dbReference type="OMA" id="WWILECL"/>
<dbReference type="eggNOG" id="ENOG502QVC6">
    <property type="taxonomic scope" value="Eukaryota"/>
</dbReference>
<evidence type="ECO:0000259" key="1">
    <source>
        <dbReference type="Pfam" id="PF09994"/>
    </source>
</evidence>
<evidence type="ECO:0000313" key="3">
    <source>
        <dbReference type="Proteomes" id="UP000053927"/>
    </source>
</evidence>
<dbReference type="PANTHER" id="PTHR33840:SF2">
    <property type="entry name" value="TLE1 PHOSPHOLIPASE DOMAIN-CONTAINING PROTEIN"/>
    <property type="match status" value="1"/>
</dbReference>
<reference evidence="3" key="1">
    <citation type="journal article" date="2012" name="Science">
        <title>The Paleozoic origin of enzymatic lignin decomposition reconstructed from 31 fungal genomes.</title>
        <authorList>
            <person name="Floudas D."/>
            <person name="Binder M."/>
            <person name="Riley R."/>
            <person name="Barry K."/>
            <person name="Blanchette R.A."/>
            <person name="Henrissat B."/>
            <person name="Martinez A.T."/>
            <person name="Otillar R."/>
            <person name="Spatafora J.W."/>
            <person name="Yadav J.S."/>
            <person name="Aerts A."/>
            <person name="Benoit I."/>
            <person name="Boyd A."/>
            <person name="Carlson A."/>
            <person name="Copeland A."/>
            <person name="Coutinho P.M."/>
            <person name="de Vries R.P."/>
            <person name="Ferreira P."/>
            <person name="Findley K."/>
            <person name="Foster B."/>
            <person name="Gaskell J."/>
            <person name="Glotzer D."/>
            <person name="Gorecki P."/>
            <person name="Heitman J."/>
            <person name="Hesse C."/>
            <person name="Hori C."/>
            <person name="Igarashi K."/>
            <person name="Jurgens J.A."/>
            <person name="Kallen N."/>
            <person name="Kersten P."/>
            <person name="Kohler A."/>
            <person name="Kuees U."/>
            <person name="Kumar T.K.A."/>
            <person name="Kuo A."/>
            <person name="LaButti K."/>
            <person name="Larrondo L.F."/>
            <person name="Lindquist E."/>
            <person name="Ling A."/>
            <person name="Lombard V."/>
            <person name="Lucas S."/>
            <person name="Lundell T."/>
            <person name="Martin R."/>
            <person name="McLaughlin D.J."/>
            <person name="Morgenstern I."/>
            <person name="Morin E."/>
            <person name="Murat C."/>
            <person name="Nagy L.G."/>
            <person name="Nolan M."/>
            <person name="Ohm R.A."/>
            <person name="Patyshakuliyeva A."/>
            <person name="Rokas A."/>
            <person name="Ruiz-Duenas F.J."/>
            <person name="Sabat G."/>
            <person name="Salamov A."/>
            <person name="Samejima M."/>
            <person name="Schmutz J."/>
            <person name="Slot J.C."/>
            <person name="St John F."/>
            <person name="Stenlid J."/>
            <person name="Sun H."/>
            <person name="Sun S."/>
            <person name="Syed K."/>
            <person name="Tsang A."/>
            <person name="Wiebenga A."/>
            <person name="Young D."/>
            <person name="Pisabarro A."/>
            <person name="Eastwood D.C."/>
            <person name="Martin F."/>
            <person name="Cullen D."/>
            <person name="Grigoriev I.V."/>
            <person name="Hibbett D.S."/>
        </authorList>
    </citation>
    <scope>NUCLEOTIDE SEQUENCE [LARGE SCALE GENOMIC DNA]</scope>
    <source>
        <strain evidence="3">FP-91666</strain>
    </source>
</reference>